<sequence>MKDYDMACQIRDVLNLDSSVGHDQAPTIAEGERVQA</sequence>
<accession>U5NA78</accession>
<evidence type="ECO:0000313" key="2">
    <source>
        <dbReference type="Proteomes" id="UP000017184"/>
    </source>
</evidence>
<reference evidence="1 2" key="1">
    <citation type="journal article" date="2013" name="Genome Biol.">
        <title>Genomic analysis reveals key aspects of prokaryotic symbiosis in the phototrophic consortium "Chlorochromatium aggregatum".</title>
        <authorList>
            <person name="Liu Z."/>
            <person name="Muller J."/>
            <person name="Li T."/>
            <person name="Alvey R.M."/>
            <person name="Vogl K."/>
            <person name="Frigaard N.U."/>
            <person name="Rockwell N.C."/>
            <person name="Boyd E.S."/>
            <person name="Tomsho L.P."/>
            <person name="Schuster S.C."/>
            <person name="Henke P."/>
            <person name="Rohde M."/>
            <person name="Overmann J."/>
            <person name="Bryant D.A."/>
        </authorList>
    </citation>
    <scope>NUCLEOTIDE SEQUENCE [LARGE SCALE GENOMIC DNA]</scope>
    <source>
        <strain evidence="1">CR</strain>
    </source>
</reference>
<dbReference type="Proteomes" id="UP000017184">
    <property type="component" value="Chromosome"/>
</dbReference>
<name>U5NA78_9BURK</name>
<dbReference type="EMBL" id="CP004885">
    <property type="protein sequence ID" value="AGX88307.1"/>
    <property type="molecule type" value="Genomic_DNA"/>
</dbReference>
<protein>
    <submittedName>
        <fullName evidence="1">Uncharacterized protein</fullName>
    </submittedName>
</protein>
<proteinExistence type="predicted"/>
<organism evidence="1 2">
    <name type="scientific">Candidatus Symbiobacter mobilis CR</name>
    <dbReference type="NCBI Taxonomy" id="946483"/>
    <lineage>
        <taxon>Bacteria</taxon>
        <taxon>Pseudomonadati</taxon>
        <taxon>Pseudomonadota</taxon>
        <taxon>Betaproteobacteria</taxon>
        <taxon>Burkholderiales</taxon>
        <taxon>Comamonadaceae</taxon>
    </lineage>
</organism>
<dbReference type="HOGENOM" id="CLU_3355211_0_0_4"/>
<keyword evidence="2" id="KW-1185">Reference proteome</keyword>
<evidence type="ECO:0000313" key="1">
    <source>
        <dbReference type="EMBL" id="AGX88307.1"/>
    </source>
</evidence>
<dbReference type="KEGG" id="cbx:Cenrod_2242"/>
<dbReference type="STRING" id="946483.Cenrod_2242"/>
<gene>
    <name evidence="1" type="ORF">Cenrod_2242</name>
</gene>
<dbReference type="AlphaFoldDB" id="U5NA78"/>